<organism evidence="2 3">
    <name type="scientific">Massilia suwonensis</name>
    <dbReference type="NCBI Taxonomy" id="648895"/>
    <lineage>
        <taxon>Bacteria</taxon>
        <taxon>Pseudomonadati</taxon>
        <taxon>Pseudomonadota</taxon>
        <taxon>Betaproteobacteria</taxon>
        <taxon>Burkholderiales</taxon>
        <taxon>Oxalobacteraceae</taxon>
        <taxon>Telluria group</taxon>
        <taxon>Massilia</taxon>
    </lineage>
</organism>
<feature type="transmembrane region" description="Helical" evidence="1">
    <location>
        <begin position="320"/>
        <end position="339"/>
    </location>
</feature>
<feature type="transmembrane region" description="Helical" evidence="1">
    <location>
        <begin position="188"/>
        <end position="205"/>
    </location>
</feature>
<evidence type="ECO:0000313" key="3">
    <source>
        <dbReference type="Proteomes" id="UP001596101"/>
    </source>
</evidence>
<keyword evidence="3" id="KW-1185">Reference proteome</keyword>
<evidence type="ECO:0000313" key="2">
    <source>
        <dbReference type="EMBL" id="MFC5478107.1"/>
    </source>
</evidence>
<feature type="transmembrane region" description="Helical" evidence="1">
    <location>
        <begin position="489"/>
        <end position="511"/>
    </location>
</feature>
<feature type="transmembrane region" description="Helical" evidence="1">
    <location>
        <begin position="38"/>
        <end position="59"/>
    </location>
</feature>
<keyword evidence="1" id="KW-1133">Transmembrane helix</keyword>
<feature type="transmembrane region" description="Helical" evidence="1">
    <location>
        <begin position="417"/>
        <end position="436"/>
    </location>
</feature>
<dbReference type="RefSeq" id="WP_379753185.1">
    <property type="nucleotide sequence ID" value="NZ_JBHSMR010000012.1"/>
</dbReference>
<evidence type="ECO:0008006" key="4">
    <source>
        <dbReference type="Google" id="ProtNLM"/>
    </source>
</evidence>
<comment type="caution">
    <text evidence="2">The sequence shown here is derived from an EMBL/GenBank/DDBJ whole genome shotgun (WGS) entry which is preliminary data.</text>
</comment>
<name>A0ABW0MLR7_9BURK</name>
<proteinExistence type="predicted"/>
<gene>
    <name evidence="2" type="ORF">ACFPQ5_07900</name>
</gene>
<protein>
    <recommendedName>
        <fullName evidence="4">ABC-2 type transport system permease protein</fullName>
    </recommendedName>
</protein>
<feature type="transmembrane region" description="Helical" evidence="1">
    <location>
        <begin position="457"/>
        <end position="477"/>
    </location>
</feature>
<accession>A0ABW0MLR7</accession>
<evidence type="ECO:0000256" key="1">
    <source>
        <dbReference type="SAM" id="Phobius"/>
    </source>
</evidence>
<feature type="transmembrane region" description="Helical" evidence="1">
    <location>
        <begin position="153"/>
        <end position="176"/>
    </location>
</feature>
<keyword evidence="1" id="KW-0812">Transmembrane</keyword>
<feature type="transmembrane region" description="Helical" evidence="1">
    <location>
        <begin position="122"/>
        <end position="147"/>
    </location>
</feature>
<reference evidence="3" key="1">
    <citation type="journal article" date="2019" name="Int. J. Syst. Evol. Microbiol.">
        <title>The Global Catalogue of Microorganisms (GCM) 10K type strain sequencing project: providing services to taxonomists for standard genome sequencing and annotation.</title>
        <authorList>
            <consortium name="The Broad Institute Genomics Platform"/>
            <consortium name="The Broad Institute Genome Sequencing Center for Infectious Disease"/>
            <person name="Wu L."/>
            <person name="Ma J."/>
        </authorList>
    </citation>
    <scope>NUCLEOTIDE SEQUENCE [LARGE SCALE GENOMIC DNA]</scope>
    <source>
        <strain evidence="3">CCUG 43111</strain>
    </source>
</reference>
<sequence length="516" mass="55014">MNVQPGSALWLLRHELRLFWFSLSSGKAGAPRRPAWRVLGSGLLVWLGLHAGVFALLHAIGPTGGMPPREFVIAVSALLLSTFLFMLSSALKRSVETLFDRGDMDLLLSSPLPSRSIFTVKLAGMAFGVAALYLFFLTPFAHVGLLLGQLRWLALYPVLFGLAVLAASLAMLLTLTLVRVLGARRTRVVAQVVGALAGALLYLLSQAGNLMAQSGGMAATSSARVMAALQAVDPGSLLFLPARAALGDAAAVAVIATLGLLAGLLTVRWTHRFFVRGLQQAAGSTRVAGRRGPVPYRFDRGLLQLVMVKEWRLVWRDPHLISQILLQLLYLLPICFVVFRNNQLQLTVIAAGLTMLCGSLSASLAWIILLAEDAPDLLQSSPARALTVRMAKLGAAVIPVFMLVALPLLWLVVRAPLAGLLTALTALGATLSAALVNEWTGRPATRGEFRNRGQRGVATRLLELCSVLAWSALAWLLQRAASGAPASLAFAAGLGAAAAIAIGILPLAWLLRRRVR</sequence>
<feature type="transmembrane region" description="Helical" evidence="1">
    <location>
        <begin position="244"/>
        <end position="267"/>
    </location>
</feature>
<keyword evidence="1" id="KW-0472">Membrane</keyword>
<feature type="transmembrane region" description="Helical" evidence="1">
    <location>
        <begin position="390"/>
        <end position="411"/>
    </location>
</feature>
<dbReference type="Proteomes" id="UP001596101">
    <property type="component" value="Unassembled WGS sequence"/>
</dbReference>
<feature type="transmembrane region" description="Helical" evidence="1">
    <location>
        <begin position="345"/>
        <end position="369"/>
    </location>
</feature>
<dbReference type="EMBL" id="JBHSMR010000012">
    <property type="protein sequence ID" value="MFC5478107.1"/>
    <property type="molecule type" value="Genomic_DNA"/>
</dbReference>
<feature type="transmembrane region" description="Helical" evidence="1">
    <location>
        <begin position="71"/>
        <end position="91"/>
    </location>
</feature>